<name>A0A3R7FAX4_9EURO</name>
<feature type="domain" description="Ketosynthase family 3 (KS3)" evidence="3">
    <location>
        <begin position="1"/>
        <end position="124"/>
    </location>
</feature>
<proteinExistence type="predicted"/>
<dbReference type="GO" id="GO:0044550">
    <property type="term" value="P:secondary metabolite biosynthetic process"/>
    <property type="evidence" value="ECO:0007669"/>
    <property type="project" value="TreeGrafter"/>
</dbReference>
<dbReference type="InterPro" id="IPR050091">
    <property type="entry name" value="PKS_NRPS_Biosynth_Enz"/>
</dbReference>
<dbReference type="InterPro" id="IPR014030">
    <property type="entry name" value="Ketoacyl_synth_N"/>
</dbReference>
<dbReference type="Pfam" id="PF00109">
    <property type="entry name" value="ketoacyl-synt"/>
    <property type="match status" value="1"/>
</dbReference>
<dbReference type="GO" id="GO:0006633">
    <property type="term" value="P:fatty acid biosynthetic process"/>
    <property type="evidence" value="ECO:0007669"/>
    <property type="project" value="TreeGrafter"/>
</dbReference>
<dbReference type="SUPFAM" id="SSF53901">
    <property type="entry name" value="Thiolase-like"/>
    <property type="match status" value="1"/>
</dbReference>
<evidence type="ECO:0000256" key="2">
    <source>
        <dbReference type="ARBA" id="ARBA00022553"/>
    </source>
</evidence>
<dbReference type="InterPro" id="IPR020841">
    <property type="entry name" value="PKS_Beta-ketoAc_synthase_dom"/>
</dbReference>
<dbReference type="AlphaFoldDB" id="A0A3R7FAX4"/>
<dbReference type="STRING" id="1245748.A0A3R7FAX4"/>
<organism evidence="4 5">
    <name type="scientific">Aspergillus turcosus</name>
    <dbReference type="NCBI Taxonomy" id="1245748"/>
    <lineage>
        <taxon>Eukaryota</taxon>
        <taxon>Fungi</taxon>
        <taxon>Dikarya</taxon>
        <taxon>Ascomycota</taxon>
        <taxon>Pezizomycotina</taxon>
        <taxon>Eurotiomycetes</taxon>
        <taxon>Eurotiomycetidae</taxon>
        <taxon>Eurotiales</taxon>
        <taxon>Aspergillaceae</taxon>
        <taxon>Aspergillus</taxon>
        <taxon>Aspergillus subgen. Fumigati</taxon>
    </lineage>
</organism>
<keyword evidence="2" id="KW-0597">Phosphoprotein</keyword>
<accession>A0A3R7FAX4</accession>
<evidence type="ECO:0000259" key="3">
    <source>
        <dbReference type="PROSITE" id="PS52004"/>
    </source>
</evidence>
<dbReference type="GO" id="GO:0004312">
    <property type="term" value="F:fatty acid synthase activity"/>
    <property type="evidence" value="ECO:0007669"/>
    <property type="project" value="TreeGrafter"/>
</dbReference>
<dbReference type="PANTHER" id="PTHR43775:SF45">
    <property type="entry name" value="CONIDIAL PIGMENT POLYKETIDE SYNTHASE ALB1"/>
    <property type="match status" value="1"/>
</dbReference>
<dbReference type="PANTHER" id="PTHR43775">
    <property type="entry name" value="FATTY ACID SYNTHASE"/>
    <property type="match status" value="1"/>
</dbReference>
<evidence type="ECO:0000256" key="1">
    <source>
        <dbReference type="ARBA" id="ARBA00022450"/>
    </source>
</evidence>
<dbReference type="OrthoDB" id="329835at2759"/>
<reference evidence="4 5" key="1">
    <citation type="submission" date="2018-08" db="EMBL/GenBank/DDBJ databases">
        <title>Draft genome sequences of two Aspergillus turcosus clinical strains isolated from bronchoalveolar lavage fluid: one azole-susceptible and the other azole-resistant.</title>
        <authorList>
            <person name="Parent-Michaud M."/>
            <person name="Dufresne P.J."/>
            <person name="Fournier E."/>
            <person name="Martineau C."/>
            <person name="Moreira S."/>
            <person name="Perkins V."/>
            <person name="De Repentigny L."/>
            <person name="Dufresne S.F."/>
        </authorList>
    </citation>
    <scope>NUCLEOTIDE SEQUENCE [LARGE SCALE GENOMIC DNA]</scope>
    <source>
        <strain evidence="4">HMR AF 1038</strain>
    </source>
</reference>
<keyword evidence="5" id="KW-1185">Reference proteome</keyword>
<keyword evidence="1" id="KW-0596">Phosphopantetheine</keyword>
<dbReference type="Proteomes" id="UP000215289">
    <property type="component" value="Unassembled WGS sequence"/>
</dbReference>
<dbReference type="PROSITE" id="PS52004">
    <property type="entry name" value="KS3_2"/>
    <property type="match status" value="1"/>
</dbReference>
<gene>
    <name evidence="4" type="primary">BIK1</name>
    <name evidence="4" type="ORF">CFD26_103784</name>
</gene>
<dbReference type="EMBL" id="NIDN02000021">
    <property type="protein sequence ID" value="RLL99997.1"/>
    <property type="molecule type" value="Genomic_DNA"/>
</dbReference>
<sequence>MDAGSADLACSMQASSISHRVKPVKLIQLLTAYEAIEVAGLGPDRTPSTQWHRVGVYYSTTSDDWREVNSGQDVDTYFIPGRNQAFIPGRLNYCFRFSGPSISVDTACLSSLAAINVACTALLN</sequence>
<protein>
    <submittedName>
        <fullName evidence="4">Interface between microtubules and kinetochore protein</fullName>
    </submittedName>
</protein>
<comment type="caution">
    <text evidence="4">The sequence shown here is derived from an EMBL/GenBank/DDBJ whole genome shotgun (WGS) entry which is preliminary data.</text>
</comment>
<evidence type="ECO:0000313" key="5">
    <source>
        <dbReference type="Proteomes" id="UP000215289"/>
    </source>
</evidence>
<dbReference type="InterPro" id="IPR016039">
    <property type="entry name" value="Thiolase-like"/>
</dbReference>
<dbReference type="Gene3D" id="3.40.47.10">
    <property type="match status" value="1"/>
</dbReference>
<evidence type="ECO:0000313" key="4">
    <source>
        <dbReference type="EMBL" id="RLL99997.1"/>
    </source>
</evidence>